<reference evidence="2" key="2">
    <citation type="submission" date="2021-04" db="EMBL/GenBank/DDBJ databases">
        <authorList>
            <person name="Karlyshev A.V."/>
        </authorList>
    </citation>
    <scope>NUCLEOTIDE SEQUENCE</scope>
    <source>
        <strain evidence="2">LMG 29479</strain>
    </source>
</reference>
<dbReference type="PROSITE" id="PS51257">
    <property type="entry name" value="PROKAR_LIPOPROTEIN"/>
    <property type="match status" value="1"/>
</dbReference>
<comment type="caution">
    <text evidence="2">The sequence shown here is derived from an EMBL/GenBank/DDBJ whole genome shotgun (WGS) entry which is preliminary data.</text>
</comment>
<organism evidence="2">
    <name type="scientific">Coralloluteibacterium stylophorae</name>
    <dbReference type="NCBI Taxonomy" id="1776034"/>
    <lineage>
        <taxon>Bacteria</taxon>
        <taxon>Pseudomonadati</taxon>
        <taxon>Pseudomonadota</taxon>
        <taxon>Gammaproteobacteria</taxon>
        <taxon>Lysobacterales</taxon>
        <taxon>Lysobacteraceae</taxon>
        <taxon>Coralloluteibacterium</taxon>
    </lineage>
</organism>
<name>A0A8J7VX79_9GAMM</name>
<dbReference type="Proteomes" id="UP000675747">
    <property type="component" value="Unassembled WGS sequence"/>
</dbReference>
<gene>
    <name evidence="3" type="ORF">KB893_016430</name>
    <name evidence="2" type="ORF">KB893_13255</name>
</gene>
<reference evidence="3 4" key="1">
    <citation type="journal article" date="2021" name="Microbiol. Resour. Announc.">
        <title>Draft Genome Sequence of Coralloluteibacterium stylophorae LMG 29479T.</title>
        <authorList>
            <person name="Karlyshev A.V."/>
            <person name="Kudryashova E.B."/>
            <person name="Ariskina E.V."/>
            <person name="Conroy A.P."/>
            <person name="Abidueva E.Y."/>
        </authorList>
    </citation>
    <scope>NUCLEOTIDE SEQUENCE [LARGE SCALE GENOMIC DNA]</scope>
    <source>
        <strain evidence="3 4">LMG 29479</strain>
    </source>
</reference>
<keyword evidence="1" id="KW-0732">Signal</keyword>
<evidence type="ECO:0000256" key="1">
    <source>
        <dbReference type="SAM" id="SignalP"/>
    </source>
</evidence>
<dbReference type="AlphaFoldDB" id="A0A8J7VX79"/>
<dbReference type="EMBL" id="JAGQFT020000013">
    <property type="protein sequence ID" value="MBS7458729.1"/>
    <property type="molecule type" value="Genomic_DNA"/>
</dbReference>
<dbReference type="EMBL" id="JAGQFT010000136">
    <property type="protein sequence ID" value="MBR0563474.1"/>
    <property type="molecule type" value="Genomic_DNA"/>
</dbReference>
<feature type="chain" id="PRO_5042774297" description="Lipoprotein" evidence="1">
    <location>
        <begin position="25"/>
        <end position="131"/>
    </location>
</feature>
<accession>A0A8J7VX79</accession>
<evidence type="ECO:0000313" key="4">
    <source>
        <dbReference type="Proteomes" id="UP000675747"/>
    </source>
</evidence>
<evidence type="ECO:0008006" key="5">
    <source>
        <dbReference type="Google" id="ProtNLM"/>
    </source>
</evidence>
<evidence type="ECO:0000313" key="3">
    <source>
        <dbReference type="EMBL" id="MBS7458729.1"/>
    </source>
</evidence>
<protein>
    <recommendedName>
        <fullName evidence="5">Lipoprotein</fullName>
    </recommendedName>
</protein>
<keyword evidence="4" id="KW-1185">Reference proteome</keyword>
<evidence type="ECO:0000313" key="2">
    <source>
        <dbReference type="EMBL" id="MBR0563474.1"/>
    </source>
</evidence>
<proteinExistence type="predicted"/>
<dbReference type="RefSeq" id="WP_211927381.1">
    <property type="nucleotide sequence ID" value="NZ_JAGQFT020000013.1"/>
</dbReference>
<feature type="signal peptide" evidence="1">
    <location>
        <begin position="1"/>
        <end position="24"/>
    </location>
</feature>
<sequence>MQPSARVRATVLAALALVSLAGCAGTARERASAPAGGGDARSAQGVDTGADSATGIGVCDAYLERYRRCHAVIGAYRADQIEGRYQALRDKLLERVATPEGADRAAAECRMLADAMDAALEGRACPANADD</sequence>